<proteinExistence type="predicted"/>
<dbReference type="CDD" id="cd03801">
    <property type="entry name" value="GT4_PimA-like"/>
    <property type="match status" value="1"/>
</dbReference>
<dbReference type="PANTHER" id="PTHR45947">
    <property type="entry name" value="SULFOQUINOVOSYL TRANSFERASE SQD2"/>
    <property type="match status" value="1"/>
</dbReference>
<dbReference type="OrthoDB" id="132546at2157"/>
<dbReference type="GO" id="GO:0016757">
    <property type="term" value="F:glycosyltransferase activity"/>
    <property type="evidence" value="ECO:0007669"/>
    <property type="project" value="InterPro"/>
</dbReference>
<evidence type="ECO:0000259" key="1">
    <source>
        <dbReference type="Pfam" id="PF00534"/>
    </source>
</evidence>
<evidence type="ECO:0000313" key="3">
    <source>
        <dbReference type="Proteomes" id="UP000694018"/>
    </source>
</evidence>
<protein>
    <recommendedName>
        <fullName evidence="1">Glycosyl transferase family 1 domain-containing protein</fullName>
    </recommendedName>
</protein>
<dbReference type="InterPro" id="IPR050194">
    <property type="entry name" value="Glycosyltransferase_grp1"/>
</dbReference>
<dbReference type="AlphaFoldDB" id="A0A8F5GT98"/>
<gene>
    <name evidence="2" type="ORF">J5U23_01549</name>
</gene>
<dbReference type="EMBL" id="CP077717">
    <property type="protein sequence ID" value="QXJ28680.1"/>
    <property type="molecule type" value="Genomic_DNA"/>
</dbReference>
<dbReference type="InterPro" id="IPR001296">
    <property type="entry name" value="Glyco_trans_1"/>
</dbReference>
<feature type="domain" description="Glycosyl transferase family 1" evidence="1">
    <location>
        <begin position="189"/>
        <end position="342"/>
    </location>
</feature>
<sequence length="360" mass="40919">MEKREKIVHVIHSFYPIIGGIEKSIYEIALRQKEKYDITIITSSKVPKAELGLKVERLKSIRFFNMPDLTFPIQRSKILSDADIVHYHSQNSLFSVMLLNKNGNNVFTLMAINGLHNHPNKIIKLLSPLYLTIAMNKVLYYSKKLIVKNFGDLKILREKYKRDAYLVPEGVNEIFFSVPRSNTFIEKIGDEYIVYIGRLHKLKGVDVLIKASKLINSRIVFIGPGDISFYRKMAQKLGVDKKCIFLGYVNDLTKIQAIDSSSLVVIPSLSDYVEAFSITLSEAWSREKAVVGSNVGSLKFRVTNGVNGVLVPPGDHIRLANEVNKLLDDKKLAEKMGKEGRKEVVSWDDVVRLLDKVYWG</sequence>
<dbReference type="PANTHER" id="PTHR45947:SF3">
    <property type="entry name" value="SULFOQUINOVOSYL TRANSFERASE SQD2"/>
    <property type="match status" value="1"/>
</dbReference>
<dbReference type="Pfam" id="PF00534">
    <property type="entry name" value="Glycos_transf_1"/>
    <property type="match status" value="1"/>
</dbReference>
<name>A0A8F5GT98_SACSH</name>
<reference evidence="2" key="1">
    <citation type="journal article" date="2021" name="Environ. Microbiol.">
        <title>New insights into the diversity and evolution of the archaeal mobilome from three complete genomes of Saccharolobus shibatae.</title>
        <authorList>
            <person name="Medvedeva S."/>
            <person name="Brandt D."/>
            <person name="Cvirkaite-Krupovic V."/>
            <person name="Liu Y."/>
            <person name="Severinov K."/>
            <person name="Ishino S."/>
            <person name="Ishino Y."/>
            <person name="Prangishvili D."/>
            <person name="Kalinowski J."/>
            <person name="Krupovic M."/>
        </authorList>
    </citation>
    <scope>NUCLEOTIDE SEQUENCE</scope>
    <source>
        <strain evidence="2">B12</strain>
    </source>
</reference>
<dbReference type="GeneID" id="65563115"/>
<dbReference type="RefSeq" id="WP_218267445.1">
    <property type="nucleotide sequence ID" value="NZ_CP077717.1"/>
</dbReference>
<organism evidence="2 3">
    <name type="scientific">Saccharolobus shibatae (strain ATCC 51178 / DSM 5389 / JCM 8931 / NBRC 15437 / B12)</name>
    <name type="common">Sulfolobus shibatae</name>
    <dbReference type="NCBI Taxonomy" id="523848"/>
    <lineage>
        <taxon>Archaea</taxon>
        <taxon>Thermoproteota</taxon>
        <taxon>Thermoprotei</taxon>
        <taxon>Sulfolobales</taxon>
        <taxon>Sulfolobaceae</taxon>
        <taxon>Saccharolobus</taxon>
    </lineage>
</organism>
<dbReference type="Proteomes" id="UP000694018">
    <property type="component" value="Chromosome"/>
</dbReference>
<accession>A0A8F5GT98</accession>
<dbReference type="KEGG" id="sshi:J5U23_01549"/>
<evidence type="ECO:0000313" key="2">
    <source>
        <dbReference type="EMBL" id="QXJ28680.1"/>
    </source>
</evidence>